<dbReference type="EMBL" id="LYXU01000001">
    <property type="protein sequence ID" value="OBS27842.1"/>
    <property type="molecule type" value="Genomic_DNA"/>
</dbReference>
<keyword evidence="3" id="KW-1185">Reference proteome</keyword>
<feature type="coiled-coil region" evidence="1">
    <location>
        <begin position="14"/>
        <end position="41"/>
    </location>
</feature>
<dbReference type="OrthoDB" id="10373950at2759"/>
<dbReference type="AlphaFoldDB" id="A0A1B8B542"/>
<keyword evidence="1" id="KW-0175">Coiled coil</keyword>
<protein>
    <submittedName>
        <fullName evidence="2">Uncharacterized protein</fullName>
    </submittedName>
</protein>
<sequence>MSAQSLGVVDKCFLEMANRNIAELEEDMDFVKRRAAALKCYDKRFPKWPETPSQLEHIQAFIELLDDLKTRGGKSTDIAELKRDLRAQLVKDGHVESEVCHRRYLADRIQRTVDAAISSLRAEIVEFDDVRKKILRDLRNSGNTMPTVGNE</sequence>
<organism evidence="2 3">
    <name type="scientific">Fusarium poae</name>
    <dbReference type="NCBI Taxonomy" id="36050"/>
    <lineage>
        <taxon>Eukaryota</taxon>
        <taxon>Fungi</taxon>
        <taxon>Dikarya</taxon>
        <taxon>Ascomycota</taxon>
        <taxon>Pezizomycotina</taxon>
        <taxon>Sordariomycetes</taxon>
        <taxon>Hypocreomycetidae</taxon>
        <taxon>Hypocreales</taxon>
        <taxon>Nectriaceae</taxon>
        <taxon>Fusarium</taxon>
    </lineage>
</organism>
<dbReference type="Proteomes" id="UP000091967">
    <property type="component" value="Unassembled WGS sequence"/>
</dbReference>
<evidence type="ECO:0000256" key="1">
    <source>
        <dbReference type="SAM" id="Coils"/>
    </source>
</evidence>
<name>A0A1B8B542_FUSPO</name>
<proteinExistence type="predicted"/>
<accession>A0A1B8B542</accession>
<comment type="caution">
    <text evidence="2">The sequence shown here is derived from an EMBL/GenBank/DDBJ whole genome shotgun (WGS) entry which is preliminary data.</text>
</comment>
<evidence type="ECO:0000313" key="2">
    <source>
        <dbReference type="EMBL" id="OBS27842.1"/>
    </source>
</evidence>
<reference evidence="2 3" key="1">
    <citation type="submission" date="2016-06" db="EMBL/GenBank/DDBJ databases">
        <title>Living apart together: crosstalk between the core and supernumerary genomes in a fungal plant pathogen.</title>
        <authorList>
            <person name="Vanheule A."/>
            <person name="Audenaert K."/>
            <person name="Warris S."/>
            <person name="Van De Geest H."/>
            <person name="Schijlen E."/>
            <person name="Hofte M."/>
            <person name="De Saeger S."/>
            <person name="Haesaert G."/>
            <person name="Waalwijk C."/>
            <person name="Van Der Lee T."/>
        </authorList>
    </citation>
    <scope>NUCLEOTIDE SEQUENCE [LARGE SCALE GENOMIC DNA]</scope>
    <source>
        <strain evidence="2 3">2516</strain>
    </source>
</reference>
<gene>
    <name evidence="2" type="ORF">FPOA_01784</name>
</gene>
<evidence type="ECO:0000313" key="3">
    <source>
        <dbReference type="Proteomes" id="UP000091967"/>
    </source>
</evidence>